<proteinExistence type="inferred from homology"/>
<dbReference type="InterPro" id="IPR037913">
    <property type="entry name" value="ACD_IbpA/B"/>
</dbReference>
<dbReference type="PANTHER" id="PTHR47062:SF2">
    <property type="entry name" value="SMALL HEAT SHOCK PROTEIN IBPB"/>
    <property type="match status" value="1"/>
</dbReference>
<sequence>MLNYKLSPLFNQWIGFDKLANNIQDDREEIGYPPYNIEKNDDNHYSITIALAGFTKEGLSIELEGPRLTIKGKPVLENTEIHYLHQGMVCKEFSLSFTLAEHMTVKKANFAYGLLQIQLERHIPESMQPRHITISDNSKQNSVLQDRSLDIK</sequence>
<feature type="region of interest" description="Disordered" evidence="5">
    <location>
        <begin position="131"/>
        <end position="152"/>
    </location>
</feature>
<evidence type="ECO:0000256" key="2">
    <source>
        <dbReference type="ARBA" id="ARBA00023186"/>
    </source>
</evidence>
<feature type="compositionally biased region" description="Polar residues" evidence="5">
    <location>
        <begin position="134"/>
        <end position="145"/>
    </location>
</feature>
<evidence type="ECO:0000256" key="5">
    <source>
        <dbReference type="SAM" id="MobiDB-lite"/>
    </source>
</evidence>
<dbReference type="SUPFAM" id="SSF49764">
    <property type="entry name" value="HSP20-like chaperones"/>
    <property type="match status" value="1"/>
</dbReference>
<dbReference type="KEGG" id="cmik:PMARG_ME00013"/>
<keyword evidence="1 7" id="KW-0346">Stress response</keyword>
<dbReference type="AlphaFoldDB" id="A0A143WPB2"/>
<evidence type="ECO:0000313" key="7">
    <source>
        <dbReference type="EMBL" id="CUX95636.1"/>
    </source>
</evidence>
<dbReference type="STRING" id="1778264.PMARG_ME00013"/>
<evidence type="ECO:0000256" key="1">
    <source>
        <dbReference type="ARBA" id="ARBA00023016"/>
    </source>
</evidence>
<comment type="similarity">
    <text evidence="3 4">Belongs to the small heat shock protein (HSP20) family.</text>
</comment>
<dbReference type="RefSeq" id="WP_067568916.1">
    <property type="nucleotide sequence ID" value="NZ_LN999831.1"/>
</dbReference>
<gene>
    <name evidence="7" type="primary">ibpB</name>
    <name evidence="7" type="ORF">PMARG_ME00013</name>
</gene>
<dbReference type="InterPro" id="IPR008978">
    <property type="entry name" value="HSP20-like_chaperone"/>
</dbReference>
<evidence type="ECO:0000256" key="3">
    <source>
        <dbReference type="PROSITE-ProRule" id="PRU00285"/>
    </source>
</evidence>
<organism evidence="7 8">
    <name type="scientific">Candidatus Mikella endobia</name>
    <dbReference type="NCBI Taxonomy" id="1778264"/>
    <lineage>
        <taxon>Bacteria</taxon>
        <taxon>Pseudomonadati</taxon>
        <taxon>Pseudomonadota</taxon>
        <taxon>Gammaproteobacteria</taxon>
        <taxon>Enterobacterales</taxon>
        <taxon>Enterobacteriaceae</taxon>
        <taxon>Candidatus Mikella</taxon>
    </lineage>
</organism>
<evidence type="ECO:0000256" key="4">
    <source>
        <dbReference type="RuleBase" id="RU003616"/>
    </source>
</evidence>
<evidence type="ECO:0000259" key="6">
    <source>
        <dbReference type="PROSITE" id="PS01031"/>
    </source>
</evidence>
<dbReference type="EMBL" id="LN999831">
    <property type="protein sequence ID" value="CUX95636.1"/>
    <property type="molecule type" value="Genomic_DNA"/>
</dbReference>
<keyword evidence="2" id="KW-0143">Chaperone</keyword>
<dbReference type="Pfam" id="PF00011">
    <property type="entry name" value="HSP20"/>
    <property type="match status" value="1"/>
</dbReference>
<dbReference type="CDD" id="cd06470">
    <property type="entry name" value="ACD_IbpA-B_like"/>
    <property type="match status" value="1"/>
</dbReference>
<accession>A0A143WPB2</accession>
<dbReference type="PATRIC" id="fig|1778264.3.peg.14"/>
<dbReference type="PANTHER" id="PTHR47062">
    <property type="match status" value="1"/>
</dbReference>
<dbReference type="Proteomes" id="UP000095697">
    <property type="component" value="Chromosome I"/>
</dbReference>
<feature type="domain" description="SHSP" evidence="6">
    <location>
        <begin position="26"/>
        <end position="137"/>
    </location>
</feature>
<dbReference type="OrthoDB" id="6871152at2"/>
<keyword evidence="8" id="KW-1185">Reference proteome</keyword>
<name>A0A143WPB2_9ENTR</name>
<dbReference type="InterPro" id="IPR002068">
    <property type="entry name" value="A-crystallin/Hsp20_dom"/>
</dbReference>
<reference evidence="8" key="1">
    <citation type="submission" date="2016-01" db="EMBL/GenBank/DDBJ databases">
        <authorList>
            <person name="Husnik F."/>
        </authorList>
    </citation>
    <scope>NUCLEOTIDE SEQUENCE [LARGE SCALE GENOMIC DNA]</scope>
</reference>
<protein>
    <submittedName>
        <fullName evidence="7">Small heat shock protein IbpB</fullName>
    </submittedName>
</protein>
<dbReference type="PROSITE" id="PS01031">
    <property type="entry name" value="SHSP"/>
    <property type="match status" value="1"/>
</dbReference>
<dbReference type="Gene3D" id="2.60.40.790">
    <property type="match status" value="1"/>
</dbReference>
<evidence type="ECO:0000313" key="8">
    <source>
        <dbReference type="Proteomes" id="UP000095697"/>
    </source>
</evidence>